<dbReference type="RefSeq" id="WP_377256317.1">
    <property type="nucleotide sequence ID" value="NZ_JBHLUH010000060.1"/>
</dbReference>
<dbReference type="EMBL" id="JBHLUH010000060">
    <property type="protein sequence ID" value="MFC0531611.1"/>
    <property type="molecule type" value="Genomic_DNA"/>
</dbReference>
<comment type="caution">
    <text evidence="2">The sequence shown here is derived from an EMBL/GenBank/DDBJ whole genome shotgun (WGS) entry which is preliminary data.</text>
</comment>
<gene>
    <name evidence="2" type="ORF">ACFFIA_28585</name>
</gene>
<evidence type="ECO:0000313" key="2">
    <source>
        <dbReference type="EMBL" id="MFC0531611.1"/>
    </source>
</evidence>
<evidence type="ECO:0000313" key="3">
    <source>
        <dbReference type="Proteomes" id="UP001589867"/>
    </source>
</evidence>
<dbReference type="Gene3D" id="3.40.50.12500">
    <property type="match status" value="1"/>
</dbReference>
<dbReference type="Pfam" id="PF01177">
    <property type="entry name" value="Asp_Glu_race"/>
    <property type="match status" value="1"/>
</dbReference>
<sequence length="258" mass="27346">MRRLLVVNPLGTDYHDAETVELLAGQLPADVTVTVDSLRDGVPATAFLPLPSTSYNQLIGRVIAAEREGFDAVVIACASDPTLATVKPLVGIPVTAPMEAALHTAAALGGRLGIVAPRMRSGENEKQPQTANWVRELVQQYGMWHRVATIRSAAVVRPSDAEVERLFAEDPEKLRVLVRDGMAAAAAGPGLDHARAAVEHDEATVLFFACTTWGGLLGPVRDAVSVRVLDPVVDTVRFAALLAGAGLRRPSLTPPTLS</sequence>
<proteinExistence type="inferred from homology"/>
<dbReference type="InterPro" id="IPR015942">
    <property type="entry name" value="Asp/Glu/hydantoin_racemase"/>
</dbReference>
<evidence type="ECO:0000256" key="1">
    <source>
        <dbReference type="ARBA" id="ARBA00038414"/>
    </source>
</evidence>
<organism evidence="2 3">
    <name type="scientific">Phytohabitans kaempferiae</name>
    <dbReference type="NCBI Taxonomy" id="1620943"/>
    <lineage>
        <taxon>Bacteria</taxon>
        <taxon>Bacillati</taxon>
        <taxon>Actinomycetota</taxon>
        <taxon>Actinomycetes</taxon>
        <taxon>Micromonosporales</taxon>
        <taxon>Micromonosporaceae</taxon>
    </lineage>
</organism>
<dbReference type="PANTHER" id="PTHR28047">
    <property type="entry name" value="PROTEIN DCG1"/>
    <property type="match status" value="1"/>
</dbReference>
<accession>A0ABV6MA64</accession>
<protein>
    <submittedName>
        <fullName evidence="2">Aspartate/glutamate racemase family protein</fullName>
    </submittedName>
</protein>
<dbReference type="Proteomes" id="UP001589867">
    <property type="component" value="Unassembled WGS sequence"/>
</dbReference>
<name>A0ABV6MA64_9ACTN</name>
<dbReference type="PANTHER" id="PTHR28047:SF5">
    <property type="entry name" value="PROTEIN DCG1"/>
    <property type="match status" value="1"/>
</dbReference>
<keyword evidence="3" id="KW-1185">Reference proteome</keyword>
<comment type="similarity">
    <text evidence="1">Belongs to the HyuE racemase family.</text>
</comment>
<reference evidence="2 3" key="1">
    <citation type="submission" date="2024-09" db="EMBL/GenBank/DDBJ databases">
        <authorList>
            <person name="Sun Q."/>
            <person name="Mori K."/>
        </authorList>
    </citation>
    <scope>NUCLEOTIDE SEQUENCE [LARGE SCALE GENOMIC DNA]</scope>
    <source>
        <strain evidence="2 3">TBRC 3947</strain>
    </source>
</reference>
<dbReference type="InterPro" id="IPR053714">
    <property type="entry name" value="Iso_Racemase_Enz_sf"/>
</dbReference>
<dbReference type="InterPro" id="IPR052186">
    <property type="entry name" value="Hydantoin_racemase-like"/>
</dbReference>